<feature type="transmembrane region" description="Helical" evidence="1">
    <location>
        <begin position="159"/>
        <end position="178"/>
    </location>
</feature>
<dbReference type="AlphaFoldDB" id="F7Q0X5"/>
<proteinExistence type="predicted"/>
<dbReference type="InParanoid" id="F7Q0X5"/>
<dbReference type="STRING" id="1033810.HLPCO_002656"/>
<keyword evidence="1" id="KW-0812">Transmembrane</keyword>
<evidence type="ECO:0000256" key="1">
    <source>
        <dbReference type="SAM" id="Phobius"/>
    </source>
</evidence>
<feature type="transmembrane region" description="Helical" evidence="1">
    <location>
        <begin position="132"/>
        <end position="153"/>
    </location>
</feature>
<evidence type="ECO:0008006" key="4">
    <source>
        <dbReference type="Google" id="ProtNLM"/>
    </source>
</evidence>
<dbReference type="Proteomes" id="UP000005707">
    <property type="component" value="Unassembled WGS sequence"/>
</dbReference>
<keyword evidence="1" id="KW-0472">Membrane</keyword>
<evidence type="ECO:0000313" key="3">
    <source>
        <dbReference type="Proteomes" id="UP000005707"/>
    </source>
</evidence>
<name>F7Q0X5_9MOLU</name>
<organism evidence="2 3">
    <name type="scientific">Haloplasma contractile SSD-17B</name>
    <dbReference type="NCBI Taxonomy" id="1033810"/>
    <lineage>
        <taxon>Bacteria</taxon>
        <taxon>Bacillati</taxon>
        <taxon>Mycoplasmatota</taxon>
        <taxon>Mollicutes</taxon>
        <taxon>Haloplasmatales</taxon>
        <taxon>Haloplasmataceae</taxon>
        <taxon>Haloplasma</taxon>
    </lineage>
</organism>
<protein>
    <recommendedName>
        <fullName evidence="4">DUF2975 domain-containing protein</fullName>
    </recommendedName>
</protein>
<evidence type="ECO:0000313" key="2">
    <source>
        <dbReference type="EMBL" id="ERJ11354.1"/>
    </source>
</evidence>
<keyword evidence="3" id="KW-1185">Reference proteome</keyword>
<feature type="transmembrane region" description="Helical" evidence="1">
    <location>
        <begin position="6"/>
        <end position="22"/>
    </location>
</feature>
<gene>
    <name evidence="2" type="ORF">HLPCO_002656</name>
</gene>
<keyword evidence="1" id="KW-1133">Transmembrane helix</keyword>
<feature type="transmembrane region" description="Helical" evidence="1">
    <location>
        <begin position="43"/>
        <end position="65"/>
    </location>
</feature>
<comment type="caution">
    <text evidence="2">The sequence shown here is derived from an EMBL/GenBank/DDBJ whole genome shotgun (WGS) entry which is preliminary data.</text>
</comment>
<feature type="transmembrane region" description="Helical" evidence="1">
    <location>
        <begin position="85"/>
        <end position="111"/>
    </location>
</feature>
<dbReference type="EMBL" id="AFNU02000012">
    <property type="protein sequence ID" value="ERJ11354.1"/>
    <property type="molecule type" value="Genomic_DNA"/>
</dbReference>
<reference evidence="2 3" key="1">
    <citation type="journal article" date="2011" name="J. Bacteriol.">
        <title>Genome sequence of Haloplasma contractile, an unusual contractile bacterium from a deep-sea anoxic brine lake.</title>
        <authorList>
            <person name="Antunes A."/>
            <person name="Alam I."/>
            <person name="El Dorry H."/>
            <person name="Siam R."/>
            <person name="Robertson A."/>
            <person name="Bajic V.B."/>
            <person name="Stingl U."/>
        </authorList>
    </citation>
    <scope>NUCLEOTIDE SEQUENCE [LARGE SCALE GENOMIC DNA]</scope>
    <source>
        <strain evidence="2 3">SSD-17B</strain>
    </source>
</reference>
<accession>F7Q0X5</accession>
<reference evidence="2 3" key="2">
    <citation type="journal article" date="2013" name="PLoS ONE">
        <title>INDIGO - INtegrated Data Warehouse of MIcrobial GenOmes with Examples from the Red Sea Extremophiles.</title>
        <authorList>
            <person name="Alam I."/>
            <person name="Antunes A."/>
            <person name="Kamau A.A."/>
            <person name="Ba Alawi W."/>
            <person name="Kalkatawi M."/>
            <person name="Stingl U."/>
            <person name="Bajic V.B."/>
        </authorList>
    </citation>
    <scope>NUCLEOTIDE SEQUENCE [LARGE SCALE GENOMIC DNA]</scope>
    <source>
        <strain evidence="2 3">SSD-17B</strain>
    </source>
</reference>
<sequence length="191" mass="22370">MVEFLIFFIMSIVLLFITRIDLKKYGAKKQNVMTTRLLIVLSRFTQVLILIYVSVSMYQITYFIFNRATLPILNIMKINNDVQSVFDWGVPIVILFRIINNIVIFGILEFTIQILKDFLQEVSFTEEVVKRFIMIANLFIVKIFISIILTYSVTGTLSFNYEHLLVYGLMIVLIKYFLHGKKIQEDSDLSI</sequence>